<evidence type="ECO:0000259" key="9">
    <source>
        <dbReference type="PROSITE" id="PS51910"/>
    </source>
</evidence>
<dbReference type="InterPro" id="IPR011583">
    <property type="entry name" value="Chitinase_II/V-like_cat"/>
</dbReference>
<proteinExistence type="inferred from homology"/>
<dbReference type="Proteomes" id="UP000245341">
    <property type="component" value="Unplaced"/>
</dbReference>
<dbReference type="GeneID" id="102733474"/>
<dbReference type="PANTHER" id="PTHR46290:SF1">
    <property type="entry name" value="DI-N-ACETYLCHITOBIASE"/>
    <property type="match status" value="1"/>
</dbReference>
<dbReference type="Gene3D" id="3.20.20.80">
    <property type="entry name" value="Glycosidases"/>
    <property type="match status" value="1"/>
</dbReference>
<organism evidence="10 11">
    <name type="scientific">Leptonychotes weddellii</name>
    <name type="common">Weddell seal</name>
    <name type="synonym">Otaria weddellii</name>
    <dbReference type="NCBI Taxonomy" id="9713"/>
    <lineage>
        <taxon>Eukaryota</taxon>
        <taxon>Metazoa</taxon>
        <taxon>Chordata</taxon>
        <taxon>Craniata</taxon>
        <taxon>Vertebrata</taxon>
        <taxon>Euteleostomi</taxon>
        <taxon>Mammalia</taxon>
        <taxon>Eutheria</taxon>
        <taxon>Laurasiatheria</taxon>
        <taxon>Carnivora</taxon>
        <taxon>Caniformia</taxon>
        <taxon>Pinnipedia</taxon>
        <taxon>Phocidae</taxon>
        <taxon>Monachinae</taxon>
        <taxon>Lobodontini</taxon>
        <taxon>Leptonychotes</taxon>
    </lineage>
</organism>
<comment type="subcellular location">
    <subcellularLocation>
        <location evidence="1">Lysosome</location>
    </subcellularLocation>
</comment>
<name>A0A7F8R3L3_LEPWE</name>
<evidence type="ECO:0000256" key="7">
    <source>
        <dbReference type="ARBA" id="ARBA00023295"/>
    </source>
</evidence>
<dbReference type="RefSeq" id="XP_030887766.1">
    <property type="nucleotide sequence ID" value="XM_031031906.1"/>
</dbReference>
<accession>A0A7F8R3L3</accession>
<evidence type="ECO:0000256" key="4">
    <source>
        <dbReference type="ARBA" id="ARBA00022801"/>
    </source>
</evidence>
<keyword evidence="3" id="KW-0732">Signal</keyword>
<dbReference type="PROSITE" id="PS01095">
    <property type="entry name" value="GH18_1"/>
    <property type="match status" value="1"/>
</dbReference>
<dbReference type="GO" id="GO:0005615">
    <property type="term" value="C:extracellular space"/>
    <property type="evidence" value="ECO:0007669"/>
    <property type="project" value="TreeGrafter"/>
</dbReference>
<keyword evidence="4" id="KW-0378">Hydrolase</keyword>
<dbReference type="FunFam" id="3.20.20.80:FF:000250">
    <property type="entry name" value="Probable di-N-acetylchitobiase 1"/>
    <property type="match status" value="1"/>
</dbReference>
<dbReference type="PROSITE" id="PS51910">
    <property type="entry name" value="GH18_2"/>
    <property type="match status" value="1"/>
</dbReference>
<protein>
    <submittedName>
        <fullName evidence="11">Di-N-acetylchitobiase isoform X3</fullName>
    </submittedName>
</protein>
<evidence type="ECO:0000313" key="11">
    <source>
        <dbReference type="RefSeq" id="XP_030887766.1"/>
    </source>
</evidence>
<dbReference type="GO" id="GO:0005764">
    <property type="term" value="C:lysosome"/>
    <property type="evidence" value="ECO:0007669"/>
    <property type="project" value="UniProtKB-SubCell"/>
</dbReference>
<comment type="similarity">
    <text evidence="2 8">Belongs to the glycosyl hydrolase 18 family.</text>
</comment>
<dbReference type="AlphaFoldDB" id="A0A7F8R3L3"/>
<dbReference type="InterPro" id="IPR017853">
    <property type="entry name" value="GH"/>
</dbReference>
<evidence type="ECO:0000313" key="10">
    <source>
        <dbReference type="Proteomes" id="UP000245341"/>
    </source>
</evidence>
<dbReference type="GO" id="GO:0009313">
    <property type="term" value="P:oligosaccharide catabolic process"/>
    <property type="evidence" value="ECO:0007669"/>
    <property type="project" value="TreeGrafter"/>
</dbReference>
<evidence type="ECO:0000256" key="5">
    <source>
        <dbReference type="ARBA" id="ARBA00023180"/>
    </source>
</evidence>
<evidence type="ECO:0000256" key="1">
    <source>
        <dbReference type="ARBA" id="ARBA00004371"/>
    </source>
</evidence>
<dbReference type="SUPFAM" id="SSF51445">
    <property type="entry name" value="(Trans)glycosidases"/>
    <property type="match status" value="1"/>
</dbReference>
<keyword evidence="5" id="KW-0325">Glycoprotein</keyword>
<dbReference type="Pfam" id="PF00704">
    <property type="entry name" value="Glyco_hydro_18"/>
    <property type="match status" value="1"/>
</dbReference>
<dbReference type="InterPro" id="IPR001579">
    <property type="entry name" value="Glyco_hydro_18_chit_AS"/>
</dbReference>
<sequence length="321" mass="36433">MSLPQLGRLCLLARPPHGVPRLAVLLLPFWAGAHCPCQDPALCQPITQHRDFEVFVFDVGNKTWKFYDWSQITTVVIFGKYDPELMCYAHSHGARVVLKGDAPLKDITDPIFRASWIAQKVKLAKTQYMDGINIDIEQEANCLSPEYYALTTLVKETTDSFHREIKGSQVTFDVTWSPKCKDRCYNYAGIADACDFLFVMSYDEQSQVLSECIAAANAPYKETLTGYDDYIKIGISPNKLVMGVPWYGYDYTCLNLLEDSSGHFHQVWYDNPQSISLKAAYIQKHGLRGIGMWHANCLDYSGDAVAKQQTEEMWKVLKPKL</sequence>
<keyword evidence="10" id="KW-1185">Reference proteome</keyword>
<dbReference type="InterPro" id="IPR001223">
    <property type="entry name" value="Glyco_hydro18_cat"/>
</dbReference>
<dbReference type="GO" id="GO:0004568">
    <property type="term" value="F:chitinase activity"/>
    <property type="evidence" value="ECO:0007669"/>
    <property type="project" value="TreeGrafter"/>
</dbReference>
<dbReference type="SMART" id="SM00636">
    <property type="entry name" value="Glyco_18"/>
    <property type="match status" value="1"/>
</dbReference>
<evidence type="ECO:0000256" key="6">
    <source>
        <dbReference type="ARBA" id="ARBA00023228"/>
    </source>
</evidence>
<gene>
    <name evidence="11" type="primary">CTBS</name>
</gene>
<feature type="domain" description="GH18" evidence="9">
    <location>
        <begin position="20"/>
        <end position="321"/>
    </location>
</feature>
<evidence type="ECO:0000256" key="3">
    <source>
        <dbReference type="ARBA" id="ARBA00022729"/>
    </source>
</evidence>
<keyword evidence="6" id="KW-0458">Lysosome</keyword>
<dbReference type="InterPro" id="IPR051887">
    <property type="entry name" value="GH18_Domain-Containing"/>
</dbReference>
<dbReference type="CTD" id="1486"/>
<evidence type="ECO:0000256" key="2">
    <source>
        <dbReference type="ARBA" id="ARBA00009336"/>
    </source>
</evidence>
<dbReference type="PANTHER" id="PTHR46290">
    <property type="entry name" value="DI-N-ACETYLCHITOBIASE"/>
    <property type="match status" value="1"/>
</dbReference>
<dbReference type="GO" id="GO:0006032">
    <property type="term" value="P:chitin catabolic process"/>
    <property type="evidence" value="ECO:0007669"/>
    <property type="project" value="TreeGrafter"/>
</dbReference>
<keyword evidence="7" id="KW-0326">Glycosidase</keyword>
<evidence type="ECO:0000256" key="8">
    <source>
        <dbReference type="RuleBase" id="RU004453"/>
    </source>
</evidence>
<dbReference type="GO" id="GO:0008061">
    <property type="term" value="F:chitin binding"/>
    <property type="evidence" value="ECO:0007669"/>
    <property type="project" value="InterPro"/>
</dbReference>
<reference evidence="11" key="1">
    <citation type="submission" date="2025-08" db="UniProtKB">
        <authorList>
            <consortium name="RefSeq"/>
        </authorList>
    </citation>
    <scope>IDENTIFICATION</scope>
    <source>
        <tissue evidence="11">Liver</tissue>
    </source>
</reference>